<reference evidence="2" key="1">
    <citation type="submission" date="2017-01" db="EMBL/GenBank/DDBJ databases">
        <title>Comparative genomics of anhydrobiosis in the tardigrade Hypsibius dujardini.</title>
        <authorList>
            <person name="Yoshida Y."/>
            <person name="Koutsovoulos G."/>
            <person name="Laetsch D."/>
            <person name="Stevens L."/>
            <person name="Kumar S."/>
            <person name="Horikawa D."/>
            <person name="Ishino K."/>
            <person name="Komine S."/>
            <person name="Tomita M."/>
            <person name="Blaxter M."/>
            <person name="Arakawa K."/>
        </authorList>
    </citation>
    <scope>NUCLEOTIDE SEQUENCE [LARGE SCALE GENOMIC DNA]</scope>
    <source>
        <strain evidence="2">Z151</strain>
    </source>
</reference>
<comment type="caution">
    <text evidence="1">The sequence shown here is derived from an EMBL/GenBank/DDBJ whole genome shotgun (WGS) entry which is preliminary data.</text>
</comment>
<name>A0A9X6RN97_HYPEX</name>
<gene>
    <name evidence="1" type="ORF">BV898_18569</name>
</gene>
<keyword evidence="2" id="KW-1185">Reference proteome</keyword>
<dbReference type="Proteomes" id="UP000192578">
    <property type="component" value="Unassembled WGS sequence"/>
</dbReference>
<evidence type="ECO:0000313" key="2">
    <source>
        <dbReference type="Proteomes" id="UP000192578"/>
    </source>
</evidence>
<evidence type="ECO:0000313" key="1">
    <source>
        <dbReference type="EMBL" id="OWA54153.1"/>
    </source>
</evidence>
<proteinExistence type="predicted"/>
<protein>
    <submittedName>
        <fullName evidence="1">Uncharacterized protein</fullName>
    </submittedName>
</protein>
<organism evidence="1 2">
    <name type="scientific">Hypsibius exemplaris</name>
    <name type="common">Freshwater tardigrade</name>
    <dbReference type="NCBI Taxonomy" id="2072580"/>
    <lineage>
        <taxon>Eukaryota</taxon>
        <taxon>Metazoa</taxon>
        <taxon>Ecdysozoa</taxon>
        <taxon>Tardigrada</taxon>
        <taxon>Eutardigrada</taxon>
        <taxon>Parachela</taxon>
        <taxon>Hypsibioidea</taxon>
        <taxon>Hypsibiidae</taxon>
        <taxon>Hypsibius</taxon>
    </lineage>
</organism>
<dbReference type="EMBL" id="MTYJ01000375">
    <property type="protein sequence ID" value="OWA54153.1"/>
    <property type="molecule type" value="Genomic_DNA"/>
</dbReference>
<sequence length="83" mass="8771">MIAAEMMMTSKVQLKSMLVRQIITKVPRRTRPADAISFGIPLDVSVDEPPGDWVGTGTSGATPVLQLLVVQIAAPMALATPAL</sequence>
<dbReference type="AlphaFoldDB" id="A0A9X6RN97"/>
<accession>A0A9X6RN97</accession>